<keyword evidence="7" id="KW-1185">Reference proteome</keyword>
<reference evidence="8" key="1">
    <citation type="submission" date="2025-08" db="UniProtKB">
        <authorList>
            <consortium name="RefSeq"/>
        </authorList>
    </citation>
    <scope>IDENTIFICATION</scope>
    <source>
        <tissue evidence="8">Muscle</tissue>
    </source>
</reference>
<keyword evidence="4 5" id="KW-0539">Nucleus</keyword>
<keyword evidence="4 5" id="KW-0371">Homeobox</keyword>
<dbReference type="InterPro" id="IPR043562">
    <property type="entry name" value="RAX/RAX2"/>
</dbReference>
<evidence type="ECO:0000313" key="7">
    <source>
        <dbReference type="Proteomes" id="UP000694941"/>
    </source>
</evidence>
<dbReference type="Gene3D" id="1.10.10.60">
    <property type="entry name" value="Homeodomain-like"/>
    <property type="match status" value="1"/>
</dbReference>
<dbReference type="PANTHER" id="PTHR46271:SF2">
    <property type="entry name" value="RETINA AND ANTERIOR NEURAL FOLD HOMEOBOX PROTEIN 2"/>
    <property type="match status" value="1"/>
</dbReference>
<evidence type="ECO:0000256" key="2">
    <source>
        <dbReference type="ARBA" id="ARBA00023015"/>
    </source>
</evidence>
<dbReference type="InterPro" id="IPR001356">
    <property type="entry name" value="HD"/>
</dbReference>
<sequence length="204" mass="23489">MDEAETLSDRNVNESKEVKMTSVKVIEGRNGLLRSNDFLVNVSRCGHNRHLPIHTYSIDAILGLRQEQPSETGHICSEKQKEVLQIRSYPDPNPTGDRTPYPYWVTEYRDADDKPTDPPISVQHVYSNNPLTEIVTNNGFEEGVVSSVPTYEDGLKKKHRRNRTTFTTYQLHQLECAFEKSHYPDVYSREELAMKVNLPEVRVQ</sequence>
<protein>
    <submittedName>
        <fullName evidence="8">Retinal homeobox protein Rx1-like</fullName>
    </submittedName>
</protein>
<evidence type="ECO:0000256" key="3">
    <source>
        <dbReference type="ARBA" id="ARBA00023163"/>
    </source>
</evidence>
<dbReference type="CDD" id="cd00086">
    <property type="entry name" value="homeodomain"/>
    <property type="match status" value="1"/>
</dbReference>
<evidence type="ECO:0000256" key="5">
    <source>
        <dbReference type="RuleBase" id="RU000682"/>
    </source>
</evidence>
<dbReference type="PROSITE" id="PS50071">
    <property type="entry name" value="HOMEOBOX_2"/>
    <property type="match status" value="1"/>
</dbReference>
<dbReference type="SUPFAM" id="SSF46689">
    <property type="entry name" value="Homeodomain-like"/>
    <property type="match status" value="1"/>
</dbReference>
<organism evidence="7 8">
    <name type="scientific">Limulus polyphemus</name>
    <name type="common">Atlantic horseshoe crab</name>
    <dbReference type="NCBI Taxonomy" id="6850"/>
    <lineage>
        <taxon>Eukaryota</taxon>
        <taxon>Metazoa</taxon>
        <taxon>Ecdysozoa</taxon>
        <taxon>Arthropoda</taxon>
        <taxon>Chelicerata</taxon>
        <taxon>Merostomata</taxon>
        <taxon>Xiphosura</taxon>
        <taxon>Limulidae</taxon>
        <taxon>Limulus</taxon>
    </lineage>
</organism>
<gene>
    <name evidence="8" type="primary">LOC106475850</name>
</gene>
<name>A0ABM1C092_LIMPO</name>
<dbReference type="GeneID" id="106475850"/>
<feature type="domain" description="Homeobox" evidence="6">
    <location>
        <begin position="157"/>
        <end position="204"/>
    </location>
</feature>
<comment type="subcellular location">
    <subcellularLocation>
        <location evidence="1 4 5">Nucleus</location>
    </subcellularLocation>
</comment>
<feature type="non-terminal residue" evidence="8">
    <location>
        <position position="204"/>
    </location>
</feature>
<accession>A0ABM1C092</accession>
<dbReference type="Proteomes" id="UP000694941">
    <property type="component" value="Unplaced"/>
</dbReference>
<keyword evidence="3" id="KW-0804">Transcription</keyword>
<evidence type="ECO:0000313" key="8">
    <source>
        <dbReference type="RefSeq" id="XP_013791977.1"/>
    </source>
</evidence>
<proteinExistence type="predicted"/>
<dbReference type="SMART" id="SM00389">
    <property type="entry name" value="HOX"/>
    <property type="match status" value="1"/>
</dbReference>
<keyword evidence="2" id="KW-0805">Transcription regulation</keyword>
<evidence type="ECO:0000259" key="6">
    <source>
        <dbReference type="PROSITE" id="PS50071"/>
    </source>
</evidence>
<evidence type="ECO:0000256" key="1">
    <source>
        <dbReference type="ARBA" id="ARBA00004123"/>
    </source>
</evidence>
<keyword evidence="4 5" id="KW-0238">DNA-binding</keyword>
<dbReference type="InterPro" id="IPR009057">
    <property type="entry name" value="Homeodomain-like_sf"/>
</dbReference>
<dbReference type="Pfam" id="PF00046">
    <property type="entry name" value="Homeodomain"/>
    <property type="match status" value="1"/>
</dbReference>
<evidence type="ECO:0000256" key="4">
    <source>
        <dbReference type="PROSITE-ProRule" id="PRU00108"/>
    </source>
</evidence>
<dbReference type="RefSeq" id="XP_013791977.1">
    <property type="nucleotide sequence ID" value="XM_013936523.1"/>
</dbReference>
<dbReference type="PANTHER" id="PTHR46271">
    <property type="entry name" value="HOMEOBOX PROTEIN, PUTATIVE-RELATED"/>
    <property type="match status" value="1"/>
</dbReference>